<comment type="caution">
    <text evidence="1">The sequence shown here is derived from an EMBL/GenBank/DDBJ whole genome shotgun (WGS) entry which is preliminary data.</text>
</comment>
<dbReference type="EMBL" id="ALBS01000080">
    <property type="protein sequence ID" value="EJT50904.1"/>
    <property type="molecule type" value="Genomic_DNA"/>
</dbReference>
<sequence>MNLSPDLAAPSSLRLLLETRLRDREAANDQRYADNVLDTTEEYLRQCAHFEQLGSDNPVAIAALAKLKLAHVETLALLGQTHAAEIKSIARLRETLLPQECPRN</sequence>
<accession>J6F1R7</accession>
<dbReference type="RefSeq" id="XP_014182336.1">
    <property type="nucleotide sequence ID" value="XM_014326861.1"/>
</dbReference>
<dbReference type="VEuPathDB" id="FungiDB:A1Q1_07877"/>
<dbReference type="GeneID" id="25991389"/>
<evidence type="ECO:0000313" key="1">
    <source>
        <dbReference type="EMBL" id="EJT50904.1"/>
    </source>
</evidence>
<protein>
    <submittedName>
        <fullName evidence="1">Uncharacterized protein</fullName>
    </submittedName>
</protein>
<dbReference type="KEGG" id="tasa:A1Q1_07877"/>
<evidence type="ECO:0000313" key="2">
    <source>
        <dbReference type="Proteomes" id="UP000002748"/>
    </source>
</evidence>
<dbReference type="Proteomes" id="UP000002748">
    <property type="component" value="Unassembled WGS sequence"/>
</dbReference>
<dbReference type="HOGENOM" id="CLU_2251933_0_0_1"/>
<gene>
    <name evidence="1" type="ORF">A1Q1_07877</name>
</gene>
<name>J6F1R7_TRIAS</name>
<proteinExistence type="predicted"/>
<organism evidence="1 2">
    <name type="scientific">Trichosporon asahii var. asahii (strain ATCC 90039 / CBS 2479 / JCM 2466 / KCTC 7840 / NBRC 103889/ NCYC 2677 / UAMH 7654)</name>
    <name type="common">Yeast</name>
    <dbReference type="NCBI Taxonomy" id="1186058"/>
    <lineage>
        <taxon>Eukaryota</taxon>
        <taxon>Fungi</taxon>
        <taxon>Dikarya</taxon>
        <taxon>Basidiomycota</taxon>
        <taxon>Agaricomycotina</taxon>
        <taxon>Tremellomycetes</taxon>
        <taxon>Trichosporonales</taxon>
        <taxon>Trichosporonaceae</taxon>
        <taxon>Trichosporon</taxon>
    </lineage>
</organism>
<reference evidence="1 2" key="1">
    <citation type="journal article" date="2012" name="Eukaryot. Cell">
        <title>Draft genome sequence of CBS 2479, the standard type strain of Trichosporon asahii.</title>
        <authorList>
            <person name="Yang R.Y."/>
            <person name="Li H.T."/>
            <person name="Zhu H."/>
            <person name="Zhou G.P."/>
            <person name="Wang M."/>
            <person name="Wang L."/>
        </authorList>
    </citation>
    <scope>NUCLEOTIDE SEQUENCE [LARGE SCALE GENOMIC DNA]</scope>
    <source>
        <strain evidence="2">ATCC 90039 / CBS 2479 / JCM 2466 / KCTC 7840 / NCYC 2677 / UAMH 7654</strain>
    </source>
</reference>
<dbReference type="AlphaFoldDB" id="J6F1R7"/>